<accession>A0A4S2H4R3</accession>
<evidence type="ECO:0000313" key="2">
    <source>
        <dbReference type="Proteomes" id="UP000308054"/>
    </source>
</evidence>
<sequence>MRYVLILMGVAALGVGALVCPQAVRSEVIAAVSPDPALSAEIDSAIQSLIEQLDRMSPEFAPGGRI</sequence>
<dbReference type="AlphaFoldDB" id="A0A4S2H4R3"/>
<proteinExistence type="predicted"/>
<comment type="caution">
    <text evidence="1">The sequence shown here is derived from an EMBL/GenBank/DDBJ whole genome shotgun (WGS) entry which is preliminary data.</text>
</comment>
<name>A0A4S2H4R3_9PROT</name>
<reference evidence="1 2" key="1">
    <citation type="journal article" date="2017" name="Int. J. Syst. Evol. Microbiol.">
        <title>Marinicauda algicola sp. nov., isolated from a marine red alga Rhodosorus marinus.</title>
        <authorList>
            <person name="Jeong S.E."/>
            <person name="Jeon S.H."/>
            <person name="Chun B.H."/>
            <person name="Kim D.W."/>
            <person name="Jeon C.O."/>
        </authorList>
    </citation>
    <scope>NUCLEOTIDE SEQUENCE [LARGE SCALE GENOMIC DNA]</scope>
    <source>
        <strain evidence="1 2">JCM 31718</strain>
    </source>
</reference>
<dbReference type="Proteomes" id="UP000308054">
    <property type="component" value="Unassembled WGS sequence"/>
</dbReference>
<keyword evidence="2" id="KW-1185">Reference proteome</keyword>
<dbReference type="EMBL" id="SRXW01000001">
    <property type="protein sequence ID" value="TGY90401.1"/>
    <property type="molecule type" value="Genomic_DNA"/>
</dbReference>
<dbReference type="RefSeq" id="WP_135994900.1">
    <property type="nucleotide sequence ID" value="NZ_CP071057.1"/>
</dbReference>
<evidence type="ECO:0000313" key="1">
    <source>
        <dbReference type="EMBL" id="TGY90401.1"/>
    </source>
</evidence>
<protein>
    <submittedName>
        <fullName evidence="1">Uncharacterized protein</fullName>
    </submittedName>
</protein>
<gene>
    <name evidence="1" type="ORF">E5163_04570</name>
</gene>
<organism evidence="1 2">
    <name type="scientific">Marinicauda algicola</name>
    <dbReference type="NCBI Taxonomy" id="2029849"/>
    <lineage>
        <taxon>Bacteria</taxon>
        <taxon>Pseudomonadati</taxon>
        <taxon>Pseudomonadota</taxon>
        <taxon>Alphaproteobacteria</taxon>
        <taxon>Maricaulales</taxon>
        <taxon>Maricaulaceae</taxon>
        <taxon>Marinicauda</taxon>
    </lineage>
</organism>